<dbReference type="PANTHER" id="PTHR22754">
    <property type="entry name" value="DISCO-INTERACTING PROTEIN 2 DIP2 -RELATED"/>
    <property type="match status" value="1"/>
</dbReference>
<dbReference type="Gene3D" id="3.40.50.12780">
    <property type="entry name" value="N-terminal domain of ligase-like"/>
    <property type="match status" value="1"/>
</dbReference>
<name>A0A6G4UF51_9ACTN</name>
<dbReference type="PANTHER" id="PTHR22754:SF32">
    <property type="entry name" value="DISCO-INTERACTING PROTEIN 2"/>
    <property type="match status" value="1"/>
</dbReference>
<dbReference type="InterPro" id="IPR000873">
    <property type="entry name" value="AMP-dep_synth/lig_dom"/>
</dbReference>
<evidence type="ECO:0000259" key="2">
    <source>
        <dbReference type="Pfam" id="PF00501"/>
    </source>
</evidence>
<comment type="similarity">
    <text evidence="1">Belongs to the ATP-dependent AMP-binding enzyme family.</text>
</comment>
<feature type="non-terminal residue" evidence="3">
    <location>
        <position position="395"/>
    </location>
</feature>
<comment type="caution">
    <text evidence="3">The sequence shown here is derived from an EMBL/GenBank/DDBJ whole genome shotgun (WGS) entry which is preliminary data.</text>
</comment>
<gene>
    <name evidence="3" type="ORF">G5C51_41940</name>
</gene>
<protein>
    <submittedName>
        <fullName evidence="3">Fatty acyl-AMP ligase</fullName>
    </submittedName>
</protein>
<organism evidence="3 4">
    <name type="scientific">Streptomyces coryli</name>
    <dbReference type="NCBI Taxonomy" id="1128680"/>
    <lineage>
        <taxon>Bacteria</taxon>
        <taxon>Bacillati</taxon>
        <taxon>Actinomycetota</taxon>
        <taxon>Actinomycetes</taxon>
        <taxon>Kitasatosporales</taxon>
        <taxon>Streptomycetaceae</taxon>
        <taxon>Streptomyces</taxon>
    </lineage>
</organism>
<dbReference type="SUPFAM" id="SSF56801">
    <property type="entry name" value="Acetyl-CoA synthetase-like"/>
    <property type="match status" value="1"/>
</dbReference>
<reference evidence="3 4" key="1">
    <citation type="submission" date="2020-02" db="EMBL/GenBank/DDBJ databases">
        <title>Whole-genome analyses of novel actinobacteria.</title>
        <authorList>
            <person name="Sahin N."/>
        </authorList>
    </citation>
    <scope>NUCLEOTIDE SEQUENCE [LARGE SCALE GENOMIC DNA]</scope>
    <source>
        <strain evidence="3 4">A7024</strain>
    </source>
</reference>
<dbReference type="InterPro" id="IPR042099">
    <property type="entry name" value="ANL_N_sf"/>
</dbReference>
<dbReference type="EMBL" id="JAAKZV010000526">
    <property type="protein sequence ID" value="NGN70430.1"/>
    <property type="molecule type" value="Genomic_DNA"/>
</dbReference>
<keyword evidence="3" id="KW-0436">Ligase</keyword>
<dbReference type="AlphaFoldDB" id="A0A6G4UF51"/>
<sequence length="395" mass="42050">MAVSAFEAPSLAHALQELPGSSAWVFPEQRDELGPVELRELGWRVAAGLRRAGVAPGDVVGLLVGTGRGVPAGLFGSWCAGAAVSVLPLRVFLDDGTQAQLLRRFLDVAGMRHVIVDGSTVSLGVHLRGQVPGLVVHSVNELVSMGSRQALRPPPEEWLPGPDDLAVVQFTSGSTSEPKGVMLTHRAFMAGLLAVQVSAGCTAEDVFVQWVPHFHDMGLVSPLTLLLLGCRVHQFSPAGFIKRPDWFMSCFADCGGTMLTGPNFAYDLVLEALRGRSQYPQLGAWRLAFNGAEKVRAGTVRRFGAELGAAAGVGGQVMYPVYGLAEATLAAAFPEPGSDVRIECFDRFRLADERVARVVAADDEAAMELVSVGRAVHGIEMRVVDGDRRLCGDGE</sequence>
<proteinExistence type="inferred from homology"/>
<accession>A0A6G4UF51</accession>
<dbReference type="GO" id="GO:0006633">
    <property type="term" value="P:fatty acid biosynthetic process"/>
    <property type="evidence" value="ECO:0007669"/>
    <property type="project" value="TreeGrafter"/>
</dbReference>
<dbReference type="GO" id="GO:0005886">
    <property type="term" value="C:plasma membrane"/>
    <property type="evidence" value="ECO:0007669"/>
    <property type="project" value="TreeGrafter"/>
</dbReference>
<dbReference type="Proteomes" id="UP000481583">
    <property type="component" value="Unassembled WGS sequence"/>
</dbReference>
<keyword evidence="4" id="KW-1185">Reference proteome</keyword>
<evidence type="ECO:0000313" key="3">
    <source>
        <dbReference type="EMBL" id="NGN70430.1"/>
    </source>
</evidence>
<dbReference type="RefSeq" id="WP_165246177.1">
    <property type="nucleotide sequence ID" value="NZ_JAAKZV010000526.1"/>
</dbReference>
<dbReference type="InterPro" id="IPR020845">
    <property type="entry name" value="AMP-binding_CS"/>
</dbReference>
<dbReference type="GO" id="GO:0016874">
    <property type="term" value="F:ligase activity"/>
    <property type="evidence" value="ECO:0007669"/>
    <property type="project" value="UniProtKB-KW"/>
</dbReference>
<feature type="domain" description="AMP-dependent synthetase/ligase" evidence="2">
    <location>
        <begin position="37"/>
        <end position="395"/>
    </location>
</feature>
<dbReference type="Pfam" id="PF00501">
    <property type="entry name" value="AMP-binding"/>
    <property type="match status" value="1"/>
</dbReference>
<evidence type="ECO:0000256" key="1">
    <source>
        <dbReference type="ARBA" id="ARBA00006432"/>
    </source>
</evidence>
<evidence type="ECO:0000313" key="4">
    <source>
        <dbReference type="Proteomes" id="UP000481583"/>
    </source>
</evidence>
<dbReference type="PROSITE" id="PS00455">
    <property type="entry name" value="AMP_BINDING"/>
    <property type="match status" value="1"/>
</dbReference>
<dbReference type="GO" id="GO:0070566">
    <property type="term" value="F:adenylyltransferase activity"/>
    <property type="evidence" value="ECO:0007669"/>
    <property type="project" value="TreeGrafter"/>
</dbReference>